<feature type="region of interest" description="Disordered" evidence="1">
    <location>
        <begin position="93"/>
        <end position="158"/>
    </location>
</feature>
<dbReference type="EMBL" id="BEGY01000004">
    <property type="protein sequence ID" value="GAX73697.1"/>
    <property type="molecule type" value="Genomic_DNA"/>
</dbReference>
<keyword evidence="3" id="KW-1185">Reference proteome</keyword>
<dbReference type="Proteomes" id="UP000232323">
    <property type="component" value="Unassembled WGS sequence"/>
</dbReference>
<feature type="compositionally biased region" description="Polar residues" evidence="1">
    <location>
        <begin position="122"/>
        <end position="146"/>
    </location>
</feature>
<name>A0A250WS78_9CHLO</name>
<gene>
    <name evidence="2" type="ORF">CEUSTIGMA_g1149.t1</name>
</gene>
<feature type="compositionally biased region" description="Low complexity" evidence="1">
    <location>
        <begin position="644"/>
        <end position="657"/>
    </location>
</feature>
<comment type="caution">
    <text evidence="2">The sequence shown here is derived from an EMBL/GenBank/DDBJ whole genome shotgun (WGS) entry which is preliminary data.</text>
</comment>
<accession>A0A250WS78</accession>
<protein>
    <submittedName>
        <fullName evidence="2">Uncharacterized protein</fullName>
    </submittedName>
</protein>
<feature type="compositionally biased region" description="Polar residues" evidence="1">
    <location>
        <begin position="595"/>
        <end position="615"/>
    </location>
</feature>
<evidence type="ECO:0000256" key="1">
    <source>
        <dbReference type="SAM" id="MobiDB-lite"/>
    </source>
</evidence>
<evidence type="ECO:0000313" key="3">
    <source>
        <dbReference type="Proteomes" id="UP000232323"/>
    </source>
</evidence>
<sequence>MPKDYPLSILEEDPEPLECNFHINYTKPSVASGKKLSSKQKQRVRILETHLKAQCSSEPWIQTDHLVEDIHGYPEQMPGHDWRHRRRSVAIEKKGSFRHGQLGKAATPDHDNTAKRDGVEGSRTSPITALESSPSRLQSCNTSQRRANPILNKQGGSGRYLPPGGHAGLKHMPRLPQALQAPYDAPEGWAVKDAESQNMMNGIGPRGPMVKEGKREPIEVILPRRRPFRFAPRQSASGKILMTRPLAKPVFYARFGERPKEGVRAAMVMGVPLNQKVREHAVDHAPELDVLMSQYLVSGSSAVAPQHQQPISSALLNLRKGHVTGNKGADRASWLQDNFIDDSRSMSVPRRLNVHQIGKARVGITTSAQLGCWIEDPELDMDEVGDWVPEWASRMTRQQLLDLEAAEAWRMLRAAGRSSAKSNGGEENGLTSLRLHDKQVRIFKGGGYIMADLISMIRSAGLSHVMTVTQRIHEADCVVVKERWGSGRHVNLKQHRTAALNRGIPFIIVESLRAHELVLKLKPLLLQLGLLHPSLHGWAGLGRQGAGRGCLTLPVALSLNQRKVSHHKVIYLPPSPQHDPPTDMSLGPTHDDDSSGTNSHTPDSLNFLTAPQSNKAPDANEEVNGSSRIHCLDDWVPDDDHQVTSHSNPTNNTSSINGASSRALGRHSYDDVETITLLQTKYLQGRIPLHLLLAWH</sequence>
<organism evidence="2 3">
    <name type="scientific">Chlamydomonas eustigma</name>
    <dbReference type="NCBI Taxonomy" id="1157962"/>
    <lineage>
        <taxon>Eukaryota</taxon>
        <taxon>Viridiplantae</taxon>
        <taxon>Chlorophyta</taxon>
        <taxon>core chlorophytes</taxon>
        <taxon>Chlorophyceae</taxon>
        <taxon>CS clade</taxon>
        <taxon>Chlamydomonadales</taxon>
        <taxon>Chlamydomonadaceae</taxon>
        <taxon>Chlamydomonas</taxon>
    </lineage>
</organism>
<proteinExistence type="predicted"/>
<feature type="compositionally biased region" description="Basic and acidic residues" evidence="1">
    <location>
        <begin position="107"/>
        <end position="120"/>
    </location>
</feature>
<feature type="compositionally biased region" description="Basic and acidic residues" evidence="1">
    <location>
        <begin position="630"/>
        <end position="643"/>
    </location>
</feature>
<feature type="region of interest" description="Disordered" evidence="1">
    <location>
        <begin position="571"/>
        <end position="662"/>
    </location>
</feature>
<reference evidence="2 3" key="1">
    <citation type="submission" date="2017-08" db="EMBL/GenBank/DDBJ databases">
        <title>Acidophilic green algal genome provides insights into adaptation to an acidic environment.</title>
        <authorList>
            <person name="Hirooka S."/>
            <person name="Hirose Y."/>
            <person name="Kanesaki Y."/>
            <person name="Higuchi S."/>
            <person name="Fujiwara T."/>
            <person name="Onuma R."/>
            <person name="Era A."/>
            <person name="Ohbayashi R."/>
            <person name="Uzuka A."/>
            <person name="Nozaki H."/>
            <person name="Yoshikawa H."/>
            <person name="Miyagishima S.Y."/>
        </authorList>
    </citation>
    <scope>NUCLEOTIDE SEQUENCE [LARGE SCALE GENOMIC DNA]</scope>
    <source>
        <strain evidence="2 3">NIES-2499</strain>
    </source>
</reference>
<dbReference type="OrthoDB" id="553117at2759"/>
<dbReference type="AlphaFoldDB" id="A0A250WS78"/>
<evidence type="ECO:0000313" key="2">
    <source>
        <dbReference type="EMBL" id="GAX73697.1"/>
    </source>
</evidence>